<evidence type="ECO:0000313" key="3">
    <source>
        <dbReference type="EMBL" id="API87385.1"/>
    </source>
</evidence>
<dbReference type="RefSeq" id="WP_072713169.1">
    <property type="nucleotide sequence ID" value="NZ_CP016796.1"/>
</dbReference>
<dbReference type="SUPFAM" id="SSF53328">
    <property type="entry name" value="Formyltransferase"/>
    <property type="match status" value="1"/>
</dbReference>
<keyword evidence="4" id="KW-1185">Reference proteome</keyword>
<dbReference type="PANTHER" id="PTHR11138:SF5">
    <property type="entry name" value="METHIONYL-TRNA FORMYLTRANSFERASE, MITOCHONDRIAL"/>
    <property type="match status" value="1"/>
</dbReference>
<reference evidence="3 4" key="1">
    <citation type="journal article" date="2016" name="Appl. Environ. Microbiol.">
        <title>Whole genome relationships among Francisella bacteria of diverse origin define new species and provide specific regions for detection.</title>
        <authorList>
            <person name="Challacombe J.F."/>
            <person name="Petersen J.M."/>
            <person name="Gallegos-Graves V."/>
            <person name="Hodge D."/>
            <person name="Pillai S."/>
            <person name="Kuske C.R."/>
        </authorList>
    </citation>
    <scope>NUCLEOTIDE SEQUENCE [LARGE SCALE GENOMIC DNA]</scope>
    <source>
        <strain evidence="4">TX07-7310</strain>
    </source>
</reference>
<evidence type="ECO:0000313" key="4">
    <source>
        <dbReference type="Proteomes" id="UP000184222"/>
    </source>
</evidence>
<dbReference type="Proteomes" id="UP000184222">
    <property type="component" value="Chromosome"/>
</dbReference>
<dbReference type="OrthoDB" id="9802815at2"/>
<dbReference type="AlphaFoldDB" id="A0A1L4BU69"/>
<keyword evidence="1" id="KW-0812">Transmembrane</keyword>
<dbReference type="InterPro" id="IPR002376">
    <property type="entry name" value="Formyl_transf_N"/>
</dbReference>
<dbReference type="EMBL" id="CP016796">
    <property type="protein sequence ID" value="API87385.1"/>
    <property type="molecule type" value="Genomic_DNA"/>
</dbReference>
<dbReference type="GO" id="GO:0004479">
    <property type="term" value="F:methionyl-tRNA formyltransferase activity"/>
    <property type="evidence" value="ECO:0007669"/>
    <property type="project" value="TreeGrafter"/>
</dbReference>
<proteinExistence type="predicted"/>
<protein>
    <recommendedName>
        <fullName evidence="2">Formyl transferase N-terminal domain-containing protein</fullName>
    </recommendedName>
</protein>
<gene>
    <name evidence="3" type="ORF">F7310_08420</name>
</gene>
<feature type="domain" description="Formyl transferase N-terminal" evidence="2">
    <location>
        <begin position="102"/>
        <end position="201"/>
    </location>
</feature>
<dbReference type="InterPro" id="IPR036477">
    <property type="entry name" value="Formyl_transf_N_sf"/>
</dbReference>
<evidence type="ECO:0000256" key="1">
    <source>
        <dbReference type="SAM" id="Phobius"/>
    </source>
</evidence>
<dbReference type="Gene3D" id="3.40.50.12230">
    <property type="match status" value="1"/>
</dbReference>
<dbReference type="STRING" id="573570.F7310_08420"/>
<dbReference type="PANTHER" id="PTHR11138">
    <property type="entry name" value="METHIONYL-TRNA FORMYLTRANSFERASE"/>
    <property type="match status" value="1"/>
</dbReference>
<accession>A0A1L4BU69</accession>
<sequence length="248" mass="28551">MSKDKVIFFSHDSIFARLMLDYLLSQEDIEIVGVVLSTCIMRRGKMQILDYWRLYRTCGLGYILYLSYANILYPILGQSKFPSIKKQQKKYGFKIINTLDVNSSSVIKQLQVLDSDYFVSGHFNQIFSEDLLMLPHKDAINIHPSLLPKWKGVDPVVSAIANNDHNFGVTVHQLTKDVDQGGIYEQKKLSAKKNSLLETYTSLFQLGIETFVKVRDQSSLSEQNKNQGSYYSWPSSQDFKKSRIYFKS</sequence>
<organism evidence="3 4">
    <name type="scientific">Francisella uliginis</name>
    <dbReference type="NCBI Taxonomy" id="573570"/>
    <lineage>
        <taxon>Bacteria</taxon>
        <taxon>Pseudomonadati</taxon>
        <taxon>Pseudomonadota</taxon>
        <taxon>Gammaproteobacteria</taxon>
        <taxon>Thiotrichales</taxon>
        <taxon>Francisellaceae</taxon>
        <taxon>Francisella</taxon>
    </lineage>
</organism>
<keyword evidence="1" id="KW-0472">Membrane</keyword>
<name>A0A1L4BU69_9GAMM</name>
<feature type="transmembrane region" description="Helical" evidence="1">
    <location>
        <begin position="54"/>
        <end position="76"/>
    </location>
</feature>
<dbReference type="KEGG" id="frx:F7310_08420"/>
<dbReference type="Pfam" id="PF00551">
    <property type="entry name" value="Formyl_trans_N"/>
    <property type="match status" value="1"/>
</dbReference>
<keyword evidence="1" id="KW-1133">Transmembrane helix</keyword>
<evidence type="ECO:0000259" key="2">
    <source>
        <dbReference type="Pfam" id="PF00551"/>
    </source>
</evidence>